<dbReference type="PRINTS" id="PR00633">
    <property type="entry name" value="RCCNDNSATION"/>
</dbReference>
<dbReference type="PROSITE" id="PS50012">
    <property type="entry name" value="RCC1_3"/>
    <property type="match status" value="5"/>
</dbReference>
<comment type="caution">
    <text evidence="4">The sequence shown here is derived from an EMBL/GenBank/DDBJ whole genome shotgun (WGS) entry which is preliminary data.</text>
</comment>
<dbReference type="Pfam" id="PF25390">
    <property type="entry name" value="WD40_RLD"/>
    <property type="match status" value="1"/>
</dbReference>
<keyword evidence="1" id="KW-0677">Repeat</keyword>
<dbReference type="InterPro" id="IPR051625">
    <property type="entry name" value="Signaling_Regulatory_Domain"/>
</dbReference>
<proteinExistence type="predicted"/>
<dbReference type="Gene3D" id="2.130.10.30">
    <property type="entry name" value="Regulator of chromosome condensation 1/beta-lactamase-inhibitor protein II"/>
    <property type="match status" value="2"/>
</dbReference>
<dbReference type="AlphaFoldDB" id="A0A8T0GUF0"/>
<name>A0A8T0GUF0_CERPU</name>
<dbReference type="SUPFAM" id="SSF50985">
    <property type="entry name" value="RCC1/BLIP-II"/>
    <property type="match status" value="1"/>
</dbReference>
<feature type="repeat" description="RCC1" evidence="2">
    <location>
        <begin position="387"/>
        <end position="442"/>
    </location>
</feature>
<feature type="repeat" description="RCC1" evidence="2">
    <location>
        <begin position="175"/>
        <end position="227"/>
    </location>
</feature>
<keyword evidence="5" id="KW-1185">Reference proteome</keyword>
<reference evidence="4" key="1">
    <citation type="submission" date="2020-06" db="EMBL/GenBank/DDBJ databases">
        <title>WGS assembly of Ceratodon purpureus strain R40.</title>
        <authorList>
            <person name="Carey S.B."/>
            <person name="Jenkins J."/>
            <person name="Shu S."/>
            <person name="Lovell J.T."/>
            <person name="Sreedasyam A."/>
            <person name="Maumus F."/>
            <person name="Tiley G.P."/>
            <person name="Fernandez-Pozo N."/>
            <person name="Barry K."/>
            <person name="Chen C."/>
            <person name="Wang M."/>
            <person name="Lipzen A."/>
            <person name="Daum C."/>
            <person name="Saski C.A."/>
            <person name="Payton A.C."/>
            <person name="Mcbreen J.C."/>
            <person name="Conrad R.E."/>
            <person name="Kollar L.M."/>
            <person name="Olsson S."/>
            <person name="Huttunen S."/>
            <person name="Landis J.B."/>
            <person name="Wickett N.J."/>
            <person name="Johnson M.G."/>
            <person name="Rensing S.A."/>
            <person name="Grimwood J."/>
            <person name="Schmutz J."/>
            <person name="Mcdaniel S.F."/>
        </authorList>
    </citation>
    <scope>NUCLEOTIDE SEQUENCE</scope>
    <source>
        <strain evidence="4">R40</strain>
    </source>
</reference>
<evidence type="ECO:0000256" key="2">
    <source>
        <dbReference type="PROSITE-ProRule" id="PRU00235"/>
    </source>
</evidence>
<dbReference type="PANTHER" id="PTHR22872">
    <property type="entry name" value="BTK-BINDING PROTEIN-RELATED"/>
    <property type="match status" value="1"/>
</dbReference>
<dbReference type="EMBL" id="CM026430">
    <property type="protein sequence ID" value="KAG0562187.1"/>
    <property type="molecule type" value="Genomic_DNA"/>
</dbReference>
<dbReference type="PROSITE" id="PS00626">
    <property type="entry name" value="RCC1_2"/>
    <property type="match status" value="3"/>
</dbReference>
<sequence length="481" mass="51352">MGGGIETLPPYILQDILYNGQLGPVDLASLEASSYMFRAASGIEPYRFKSITELAAHHSCKTHPLFEKFPPRARSELLARCEGNWKLVFHFLESLQHSSGRGGGGAGNNVLAAAGKYHTLLVNEKGELYACGKVLGQDSVLNLQTPTLISLPATVRRIVQISASHNHAAFITDIGKVYAFGDNTSGCCGVGERGVSVTKPTLVIALIGSPCQQVATGQGFTLAITRAGEVFSWGCNSHGQLGHGTTQEELRPRQIEQFDESNPVAQVSAGVSHTLAVTKSGQLYSWGYGSNYCLGHDDFLSQLQPKRIEHGGFDDLFITSVVAGDEHSAAIDSSGYVYTWGKGYCGALGHGAETDQTSPLRVDGLKSCRAVQVVARRRKTFVLSDNGTVHSFGWVAFYSLGVQGKAASDKVLTPQSLDLALEGHKISSISAGQYHTLVLTKKGAIFGFGDNDKSQLGMCPPLRAPEEVFTSLTGVTSARLS</sequence>
<evidence type="ECO:0000259" key="3">
    <source>
        <dbReference type="Pfam" id="PF25390"/>
    </source>
</evidence>
<accession>A0A8T0GUF0</accession>
<protein>
    <recommendedName>
        <fullName evidence="3">RCC1-like domain-containing protein</fullName>
    </recommendedName>
</protein>
<feature type="repeat" description="RCC1" evidence="2">
    <location>
        <begin position="335"/>
        <end position="386"/>
    </location>
</feature>
<evidence type="ECO:0000256" key="1">
    <source>
        <dbReference type="ARBA" id="ARBA00022737"/>
    </source>
</evidence>
<dbReference type="InterPro" id="IPR009091">
    <property type="entry name" value="RCC1/BLIP-II"/>
</dbReference>
<dbReference type="InterPro" id="IPR058923">
    <property type="entry name" value="RCC1-like_dom"/>
</dbReference>
<dbReference type="Pfam" id="PF13540">
    <property type="entry name" value="RCC1_2"/>
    <property type="match status" value="1"/>
</dbReference>
<evidence type="ECO:0000313" key="4">
    <source>
        <dbReference type="EMBL" id="KAG0562187.1"/>
    </source>
</evidence>
<dbReference type="Pfam" id="PF00415">
    <property type="entry name" value="RCC1"/>
    <property type="match status" value="1"/>
</dbReference>
<organism evidence="4 5">
    <name type="scientific">Ceratodon purpureus</name>
    <name type="common">Fire moss</name>
    <name type="synonym">Dicranum purpureum</name>
    <dbReference type="NCBI Taxonomy" id="3225"/>
    <lineage>
        <taxon>Eukaryota</taxon>
        <taxon>Viridiplantae</taxon>
        <taxon>Streptophyta</taxon>
        <taxon>Embryophyta</taxon>
        <taxon>Bryophyta</taxon>
        <taxon>Bryophytina</taxon>
        <taxon>Bryopsida</taxon>
        <taxon>Dicranidae</taxon>
        <taxon>Pseudoditrichales</taxon>
        <taxon>Ditrichaceae</taxon>
        <taxon>Ceratodon</taxon>
    </lineage>
</organism>
<feature type="repeat" description="RCC1" evidence="2">
    <location>
        <begin position="281"/>
        <end position="334"/>
    </location>
</feature>
<gene>
    <name evidence="4" type="ORF">KC19_9G125100</name>
</gene>
<feature type="domain" description="RCC1-like" evidence="3">
    <location>
        <begin position="112"/>
        <end position="309"/>
    </location>
</feature>
<feature type="repeat" description="RCC1" evidence="2">
    <location>
        <begin position="228"/>
        <end position="280"/>
    </location>
</feature>
<dbReference type="InterPro" id="IPR000408">
    <property type="entry name" value="Reg_chr_condens"/>
</dbReference>
<dbReference type="Proteomes" id="UP000822688">
    <property type="component" value="Chromosome 9"/>
</dbReference>
<evidence type="ECO:0000313" key="5">
    <source>
        <dbReference type="Proteomes" id="UP000822688"/>
    </source>
</evidence>